<keyword evidence="2" id="KW-0812">Transmembrane</keyword>
<gene>
    <name evidence="3" type="ORF">TSACC_22923</name>
</gene>
<keyword evidence="4" id="KW-1185">Reference proteome</keyword>
<keyword evidence="1" id="KW-0488">Methylation</keyword>
<dbReference type="OrthoDB" id="191764at2"/>
<dbReference type="InParanoid" id="A0A146GD90"/>
<dbReference type="InterPro" id="IPR012902">
    <property type="entry name" value="N_methyl_site"/>
</dbReference>
<dbReference type="EMBL" id="BDCO01000002">
    <property type="protein sequence ID" value="GAT34498.1"/>
    <property type="molecule type" value="Genomic_DNA"/>
</dbReference>
<sequence>MHHRTALNSGFTLVELIVVIAIIALLATLMMPEVEKMTERARSVACMGNLRSIGTSVNTYVIENDQTFPFIEPNPNDPVYTGEVEAKPMLAELEPYGVTSKVLKCPDDRTYFAATGSSYQWVPIIDGESKINPQVYGRRGARRVNPARMRLCIDFEAVHFNRCNRLYADGHAVATLK</sequence>
<dbReference type="Proteomes" id="UP000076023">
    <property type="component" value="Unassembled WGS sequence"/>
</dbReference>
<dbReference type="STRING" id="690879.TSACC_22923"/>
<accession>A0A146GD90</accession>
<proteinExistence type="predicted"/>
<keyword evidence="2" id="KW-0472">Membrane</keyword>
<feature type="transmembrane region" description="Helical" evidence="2">
    <location>
        <begin position="12"/>
        <end position="32"/>
    </location>
</feature>
<evidence type="ECO:0000256" key="2">
    <source>
        <dbReference type="SAM" id="Phobius"/>
    </source>
</evidence>
<dbReference type="PRINTS" id="PR00813">
    <property type="entry name" value="BCTERIALGSPG"/>
</dbReference>
<protein>
    <submittedName>
        <fullName evidence="3">Prepilin-type N-terminal cleavage/methylation domain-containing protein</fullName>
    </submittedName>
</protein>
<dbReference type="Pfam" id="PF07963">
    <property type="entry name" value="N_methyl"/>
    <property type="match status" value="1"/>
</dbReference>
<organism evidence="3 4">
    <name type="scientific">Terrimicrobium sacchariphilum</name>
    <dbReference type="NCBI Taxonomy" id="690879"/>
    <lineage>
        <taxon>Bacteria</taxon>
        <taxon>Pseudomonadati</taxon>
        <taxon>Verrucomicrobiota</taxon>
        <taxon>Terrimicrobiia</taxon>
        <taxon>Terrimicrobiales</taxon>
        <taxon>Terrimicrobiaceae</taxon>
        <taxon>Terrimicrobium</taxon>
    </lineage>
</organism>
<name>A0A146GD90_TERSA</name>
<dbReference type="InterPro" id="IPR045584">
    <property type="entry name" value="Pilin-like"/>
</dbReference>
<dbReference type="Gene3D" id="3.30.700.10">
    <property type="entry name" value="Glycoprotein, Type 4 Pilin"/>
    <property type="match status" value="1"/>
</dbReference>
<evidence type="ECO:0000313" key="3">
    <source>
        <dbReference type="EMBL" id="GAT34498.1"/>
    </source>
</evidence>
<reference evidence="4" key="1">
    <citation type="journal article" date="2017" name="Genome Announc.">
        <title>Draft Genome Sequence of Terrimicrobium sacchariphilum NM-5T, a Facultative Anaerobic Soil Bacterium of the Class Spartobacteria.</title>
        <authorList>
            <person name="Qiu Y.L."/>
            <person name="Tourlousse D.M."/>
            <person name="Matsuura N."/>
            <person name="Ohashi A."/>
            <person name="Sekiguchi Y."/>
        </authorList>
    </citation>
    <scope>NUCLEOTIDE SEQUENCE [LARGE SCALE GENOMIC DNA]</scope>
    <source>
        <strain evidence="4">NM-5</strain>
    </source>
</reference>
<dbReference type="PROSITE" id="PS00409">
    <property type="entry name" value="PROKAR_NTER_METHYL"/>
    <property type="match status" value="1"/>
</dbReference>
<dbReference type="GO" id="GO:0015628">
    <property type="term" value="P:protein secretion by the type II secretion system"/>
    <property type="evidence" value="ECO:0007669"/>
    <property type="project" value="InterPro"/>
</dbReference>
<dbReference type="InterPro" id="IPR000983">
    <property type="entry name" value="Bac_GSPG_pilin"/>
</dbReference>
<evidence type="ECO:0000313" key="4">
    <source>
        <dbReference type="Proteomes" id="UP000076023"/>
    </source>
</evidence>
<evidence type="ECO:0000256" key="1">
    <source>
        <dbReference type="ARBA" id="ARBA00022481"/>
    </source>
</evidence>
<comment type="caution">
    <text evidence="3">The sequence shown here is derived from an EMBL/GenBank/DDBJ whole genome shotgun (WGS) entry which is preliminary data.</text>
</comment>
<dbReference type="PANTHER" id="PTHR30093">
    <property type="entry name" value="GENERAL SECRETION PATHWAY PROTEIN G"/>
    <property type="match status" value="1"/>
</dbReference>
<dbReference type="RefSeq" id="WP_075080123.1">
    <property type="nucleotide sequence ID" value="NZ_BDCO01000002.1"/>
</dbReference>
<keyword evidence="2" id="KW-1133">Transmembrane helix</keyword>
<dbReference type="NCBIfam" id="TIGR02532">
    <property type="entry name" value="IV_pilin_GFxxxE"/>
    <property type="match status" value="1"/>
</dbReference>
<dbReference type="AlphaFoldDB" id="A0A146GD90"/>
<dbReference type="SUPFAM" id="SSF54523">
    <property type="entry name" value="Pili subunits"/>
    <property type="match status" value="1"/>
</dbReference>
<dbReference type="GO" id="GO:0015627">
    <property type="term" value="C:type II protein secretion system complex"/>
    <property type="evidence" value="ECO:0007669"/>
    <property type="project" value="InterPro"/>
</dbReference>